<keyword evidence="4" id="KW-1185">Reference proteome</keyword>
<keyword evidence="2" id="KW-1133">Transmembrane helix</keyword>
<evidence type="ECO:0000313" key="3">
    <source>
        <dbReference type="EMBL" id="PRX22665.1"/>
    </source>
</evidence>
<dbReference type="Proteomes" id="UP000239415">
    <property type="component" value="Unassembled WGS sequence"/>
</dbReference>
<dbReference type="AlphaFoldDB" id="A0A2T0KGU4"/>
<evidence type="ECO:0000313" key="4">
    <source>
        <dbReference type="Proteomes" id="UP000239415"/>
    </source>
</evidence>
<comment type="caution">
    <text evidence="3">The sequence shown here is derived from an EMBL/GenBank/DDBJ whole genome shotgun (WGS) entry which is preliminary data.</text>
</comment>
<protein>
    <submittedName>
        <fullName evidence="3">Uncharacterized protein</fullName>
    </submittedName>
</protein>
<feature type="transmembrane region" description="Helical" evidence="2">
    <location>
        <begin position="74"/>
        <end position="100"/>
    </location>
</feature>
<feature type="transmembrane region" description="Helical" evidence="2">
    <location>
        <begin position="120"/>
        <end position="141"/>
    </location>
</feature>
<proteinExistence type="predicted"/>
<feature type="region of interest" description="Disordered" evidence="1">
    <location>
        <begin position="154"/>
        <end position="197"/>
    </location>
</feature>
<name>A0A2T0KGU4_9ACTN</name>
<keyword evidence="2" id="KW-0472">Membrane</keyword>
<feature type="compositionally biased region" description="Basic and acidic residues" evidence="1">
    <location>
        <begin position="161"/>
        <end position="180"/>
    </location>
</feature>
<organism evidence="3 4">
    <name type="scientific">Actinoplanes italicus</name>
    <dbReference type="NCBI Taxonomy" id="113567"/>
    <lineage>
        <taxon>Bacteria</taxon>
        <taxon>Bacillati</taxon>
        <taxon>Actinomycetota</taxon>
        <taxon>Actinomycetes</taxon>
        <taxon>Micromonosporales</taxon>
        <taxon>Micromonosporaceae</taxon>
        <taxon>Actinoplanes</taxon>
    </lineage>
</organism>
<dbReference type="EMBL" id="PVMZ01000004">
    <property type="protein sequence ID" value="PRX22665.1"/>
    <property type="molecule type" value="Genomic_DNA"/>
</dbReference>
<sequence>MIGVPRNRLIRRQLALSLATLLVCLLTWGTTGMLAASGSVVAVTLAGLPMLLGIPAPILLWFRGEDELDVTARWITPIVAAAALLAVAATIAAPAAYHLSAAGDTLGWFAPGTTAPPPRLQRLALLTAAAGLTLLALVTALRVRRDLRRYDLTGSRRPPQRVRDSRERRRHEREQRIERLRARRRGDTSPSGTAGLT</sequence>
<accession>A0A2T0KGU4</accession>
<keyword evidence="2" id="KW-0812">Transmembrane</keyword>
<reference evidence="3 4" key="1">
    <citation type="submission" date="2018-03" db="EMBL/GenBank/DDBJ databases">
        <title>Genomic Encyclopedia of Archaeal and Bacterial Type Strains, Phase II (KMG-II): from individual species to whole genera.</title>
        <authorList>
            <person name="Goeker M."/>
        </authorList>
    </citation>
    <scope>NUCLEOTIDE SEQUENCE [LARGE SCALE GENOMIC DNA]</scope>
    <source>
        <strain evidence="3 4">DSM 43146</strain>
    </source>
</reference>
<gene>
    <name evidence="3" type="ORF">CLV67_104193</name>
</gene>
<evidence type="ECO:0000256" key="1">
    <source>
        <dbReference type="SAM" id="MobiDB-lite"/>
    </source>
</evidence>
<feature type="compositionally biased region" description="Polar residues" evidence="1">
    <location>
        <begin position="188"/>
        <end position="197"/>
    </location>
</feature>
<feature type="transmembrane region" description="Helical" evidence="2">
    <location>
        <begin position="39"/>
        <end position="62"/>
    </location>
</feature>
<evidence type="ECO:0000256" key="2">
    <source>
        <dbReference type="SAM" id="Phobius"/>
    </source>
</evidence>